<keyword evidence="11" id="KW-0539">Nucleus</keyword>
<evidence type="ECO:0000259" key="15">
    <source>
        <dbReference type="PROSITE" id="PS50157"/>
    </source>
</evidence>
<name>A0A195FX81_9HYME</name>
<evidence type="ECO:0000313" key="16">
    <source>
        <dbReference type="EMBL" id="KYN44454.1"/>
    </source>
</evidence>
<comment type="function">
    <text evidence="12">Involved in transvection phenomena (= synapsis-dependent gene expression), where the synaptic pairing of chromosomes carrying genes with which zeste interacts influences the expression of these genes. Zeste binds to DNA and stimulates transcription from a nearby promoter.</text>
</comment>
<evidence type="ECO:0000256" key="2">
    <source>
        <dbReference type="ARBA" id="ARBA00011764"/>
    </source>
</evidence>
<dbReference type="GO" id="GO:0000981">
    <property type="term" value="F:DNA-binding transcription factor activity, RNA polymerase II-specific"/>
    <property type="evidence" value="ECO:0007669"/>
    <property type="project" value="TreeGrafter"/>
</dbReference>
<feature type="domain" description="C2H2-type" evidence="15">
    <location>
        <begin position="575"/>
        <end position="602"/>
    </location>
</feature>
<dbReference type="InterPro" id="IPR036236">
    <property type="entry name" value="Znf_C2H2_sf"/>
</dbReference>
<evidence type="ECO:0000256" key="6">
    <source>
        <dbReference type="ARBA" id="ARBA00022771"/>
    </source>
</evidence>
<feature type="domain" description="C2H2-type" evidence="15">
    <location>
        <begin position="459"/>
        <end position="486"/>
    </location>
</feature>
<organism evidence="16 17">
    <name type="scientific">Trachymyrmex septentrionalis</name>
    <dbReference type="NCBI Taxonomy" id="34720"/>
    <lineage>
        <taxon>Eukaryota</taxon>
        <taxon>Metazoa</taxon>
        <taxon>Ecdysozoa</taxon>
        <taxon>Arthropoda</taxon>
        <taxon>Hexapoda</taxon>
        <taxon>Insecta</taxon>
        <taxon>Pterygota</taxon>
        <taxon>Neoptera</taxon>
        <taxon>Endopterygota</taxon>
        <taxon>Hymenoptera</taxon>
        <taxon>Apocrita</taxon>
        <taxon>Aculeata</taxon>
        <taxon>Formicoidea</taxon>
        <taxon>Formicidae</taxon>
        <taxon>Myrmicinae</taxon>
        <taxon>Trachymyrmex</taxon>
    </lineage>
</organism>
<feature type="compositionally biased region" description="Polar residues" evidence="14">
    <location>
        <begin position="298"/>
        <end position="312"/>
    </location>
</feature>
<dbReference type="AlphaFoldDB" id="A0A195FX81"/>
<dbReference type="STRING" id="34720.A0A195FX81"/>
<dbReference type="InterPro" id="IPR028002">
    <property type="entry name" value="Myb_DNA-bind_5"/>
</dbReference>
<keyword evidence="4" id="KW-0479">Metal-binding</keyword>
<evidence type="ECO:0000256" key="10">
    <source>
        <dbReference type="ARBA" id="ARBA00023163"/>
    </source>
</evidence>
<keyword evidence="10" id="KW-0804">Transcription</keyword>
<comment type="subunit">
    <text evidence="2">Self-associates forming complexes of several hundred monomers.</text>
</comment>
<feature type="domain" description="C2H2-type" evidence="15">
    <location>
        <begin position="661"/>
        <end position="695"/>
    </location>
</feature>
<dbReference type="PROSITE" id="PS00028">
    <property type="entry name" value="ZINC_FINGER_C2H2_1"/>
    <property type="match status" value="9"/>
</dbReference>
<keyword evidence="7" id="KW-0862">Zinc</keyword>
<keyword evidence="8" id="KW-0805">Transcription regulation</keyword>
<dbReference type="Pfam" id="PF13912">
    <property type="entry name" value="zf-C2H2_6"/>
    <property type="match status" value="2"/>
</dbReference>
<dbReference type="GO" id="GO:0000978">
    <property type="term" value="F:RNA polymerase II cis-regulatory region sequence-specific DNA binding"/>
    <property type="evidence" value="ECO:0007669"/>
    <property type="project" value="TreeGrafter"/>
</dbReference>
<feature type="domain" description="C2H2-type" evidence="15">
    <location>
        <begin position="162"/>
        <end position="189"/>
    </location>
</feature>
<dbReference type="PROSITE" id="PS50157">
    <property type="entry name" value="ZINC_FINGER_C2H2_2"/>
    <property type="match status" value="13"/>
</dbReference>
<keyword evidence="6 13" id="KW-0863">Zinc-finger</keyword>
<feature type="domain" description="C2H2-type" evidence="15">
    <location>
        <begin position="354"/>
        <end position="376"/>
    </location>
</feature>
<dbReference type="Pfam" id="PF13894">
    <property type="entry name" value="zf-C2H2_4"/>
    <property type="match status" value="1"/>
</dbReference>
<evidence type="ECO:0000256" key="12">
    <source>
        <dbReference type="ARBA" id="ARBA00025466"/>
    </source>
</evidence>
<accession>A0A195FX81</accession>
<feature type="domain" description="C2H2-type" evidence="15">
    <location>
        <begin position="636"/>
        <end position="660"/>
    </location>
</feature>
<dbReference type="EMBL" id="KQ981219">
    <property type="protein sequence ID" value="KYN44454.1"/>
    <property type="molecule type" value="Genomic_DNA"/>
</dbReference>
<keyword evidence="5" id="KW-0677">Repeat</keyword>
<evidence type="ECO:0000256" key="7">
    <source>
        <dbReference type="ARBA" id="ARBA00022833"/>
    </source>
</evidence>
<evidence type="ECO:0000256" key="4">
    <source>
        <dbReference type="ARBA" id="ARBA00022723"/>
    </source>
</evidence>
<feature type="domain" description="C2H2-type" evidence="15">
    <location>
        <begin position="519"/>
        <end position="546"/>
    </location>
</feature>
<dbReference type="Gene3D" id="3.30.160.60">
    <property type="entry name" value="Classic Zinc Finger"/>
    <property type="match status" value="8"/>
</dbReference>
<evidence type="ECO:0000256" key="14">
    <source>
        <dbReference type="SAM" id="MobiDB-lite"/>
    </source>
</evidence>
<dbReference type="SUPFAM" id="SSF57667">
    <property type="entry name" value="beta-beta-alpha zinc fingers"/>
    <property type="match status" value="5"/>
</dbReference>
<dbReference type="FunFam" id="3.30.160.60:FF:000100">
    <property type="entry name" value="Zinc finger 45-like"/>
    <property type="match status" value="1"/>
</dbReference>
<evidence type="ECO:0000256" key="13">
    <source>
        <dbReference type="PROSITE-ProRule" id="PRU00042"/>
    </source>
</evidence>
<feature type="domain" description="C2H2-type" evidence="15">
    <location>
        <begin position="547"/>
        <end position="574"/>
    </location>
</feature>
<comment type="subcellular location">
    <subcellularLocation>
        <location evidence="1">Nucleus</location>
    </subcellularLocation>
</comment>
<sequence length="801" mass="92585">MEYRSRGPYSTDKERMFLAQLIFEEKVIESKKTRTKDQRKSKNEAWERVTKRFCSQGFTPRTSKQLKKCWVNMKQRKRKFNTLMKVQHLMMDGSVSPAVFDDLVMDAPNLDLEISCPFDSTAQFKKEYVSLDGSSVQSLLESQNLIAEVEQSAIDQDEEDIFQCGKCKSQFTSLQLFILHKRTHQKTQQQTVDLTQFLTNDESQVMHVEDVVQDESQYNSQETFQLGEPIILEEADMLFSVDQEAANYFMTDSTFSVPIILSTENLDTFDNAAIEATREDSSEVPTILQNDIKDNESSLENNETSLQDNSLSVSENGINRTQNLRYKCGYCNKQFAKKFYWQQHERSHTGEKPYQCVVCGRAFAQKSNVKKHMSSHKVWPGTAIHSLPPEAPPDGSIDRTYHCQFCKETFDSYKALKGHLIVSHLALKVYKCVQSSCSMMFSDLEEFLEHTRNHKCSEYRCHVCGEVFSTLSDLGGHQYVHSVQKQKTTEKYYCCSTCKSSFSNLEALQHHKETTTHNYACLHCGKSFLIERFLRRHLKTHSASARFVCEDCGKAFKTEQYLANHKLIHSEETPFTCPHCPARFKRKDRLGRHMLIHDLTKRLKCPFRNYLGCMSEFSRPDKLKRHLLTHSNVKRFSCSHCNRNFHRAQALKHHEINKHSLKCDICSHAFKTKEQLVTHNCEQSNETKKHNSQLPKKASGSFKPRKPTPKRQTLSKTAIPLADKEKLDKLKTDEMERKIASETFISGDIDEEANKRMENIPPVLKTESTGGELNERSDSPVTDFENDFKRNMEFYSPHASE</sequence>
<reference evidence="16 17" key="1">
    <citation type="submission" date="2016-03" db="EMBL/GenBank/DDBJ databases">
        <title>Trachymyrmex septentrionalis WGS genome.</title>
        <authorList>
            <person name="Nygaard S."/>
            <person name="Hu H."/>
            <person name="Boomsma J."/>
            <person name="Zhang G."/>
        </authorList>
    </citation>
    <scope>NUCLEOTIDE SEQUENCE [LARGE SCALE GENOMIC DNA]</scope>
    <source>
        <strain evidence="16">Tsep2-gDNA-1</strain>
        <tissue evidence="16">Whole body</tissue>
    </source>
</reference>
<keyword evidence="17" id="KW-1185">Reference proteome</keyword>
<protein>
    <recommendedName>
        <fullName evidence="3">Regulatory protein zeste</fullName>
    </recommendedName>
</protein>
<feature type="region of interest" description="Disordered" evidence="14">
    <location>
        <begin position="292"/>
        <end position="312"/>
    </location>
</feature>
<dbReference type="Proteomes" id="UP000078541">
    <property type="component" value="Unassembled WGS sequence"/>
</dbReference>
<feature type="domain" description="C2H2-type" evidence="15">
    <location>
        <begin position="430"/>
        <end position="454"/>
    </location>
</feature>
<dbReference type="InterPro" id="IPR050752">
    <property type="entry name" value="C2H2-ZF_domain"/>
</dbReference>
<evidence type="ECO:0000256" key="9">
    <source>
        <dbReference type="ARBA" id="ARBA00023125"/>
    </source>
</evidence>
<feature type="domain" description="C2H2-type" evidence="15">
    <location>
        <begin position="493"/>
        <end position="517"/>
    </location>
</feature>
<dbReference type="PANTHER" id="PTHR24384:SF189">
    <property type="entry name" value="C2H2-TYPE DOMAIN-CONTAINING PROTEIN-RELATED"/>
    <property type="match status" value="1"/>
</dbReference>
<feature type="region of interest" description="Disordered" evidence="14">
    <location>
        <begin position="750"/>
        <end position="784"/>
    </location>
</feature>
<proteinExistence type="predicted"/>
<dbReference type="Pfam" id="PF00096">
    <property type="entry name" value="zf-C2H2"/>
    <property type="match status" value="2"/>
</dbReference>
<evidence type="ECO:0000256" key="3">
    <source>
        <dbReference type="ARBA" id="ARBA00016807"/>
    </source>
</evidence>
<evidence type="ECO:0000313" key="17">
    <source>
        <dbReference type="Proteomes" id="UP000078541"/>
    </source>
</evidence>
<keyword evidence="9" id="KW-0238">DNA-binding</keyword>
<feature type="domain" description="C2H2-type" evidence="15">
    <location>
        <begin position="603"/>
        <end position="635"/>
    </location>
</feature>
<feature type="domain" description="C2H2-type" evidence="15">
    <location>
        <begin position="401"/>
        <end position="429"/>
    </location>
</feature>
<dbReference type="FunFam" id="3.30.160.60:FF:000679">
    <property type="entry name" value="Zinc finger protein 341"/>
    <property type="match status" value="1"/>
</dbReference>
<dbReference type="SMART" id="SM00355">
    <property type="entry name" value="ZnF_C2H2"/>
    <property type="match status" value="13"/>
</dbReference>
<gene>
    <name evidence="16" type="ORF">ALC56_01152</name>
</gene>
<evidence type="ECO:0000256" key="11">
    <source>
        <dbReference type="ARBA" id="ARBA00023242"/>
    </source>
</evidence>
<dbReference type="GO" id="GO:0008270">
    <property type="term" value="F:zinc ion binding"/>
    <property type="evidence" value="ECO:0007669"/>
    <property type="project" value="UniProtKB-KW"/>
</dbReference>
<evidence type="ECO:0000256" key="5">
    <source>
        <dbReference type="ARBA" id="ARBA00022737"/>
    </source>
</evidence>
<feature type="domain" description="C2H2-type" evidence="15">
    <location>
        <begin position="326"/>
        <end position="353"/>
    </location>
</feature>
<feature type="region of interest" description="Disordered" evidence="14">
    <location>
        <begin position="681"/>
        <end position="716"/>
    </location>
</feature>
<dbReference type="InterPro" id="IPR013087">
    <property type="entry name" value="Znf_C2H2_type"/>
</dbReference>
<dbReference type="Pfam" id="PF13873">
    <property type="entry name" value="Myb_DNA-bind_5"/>
    <property type="match status" value="1"/>
</dbReference>
<evidence type="ECO:0000256" key="8">
    <source>
        <dbReference type="ARBA" id="ARBA00023015"/>
    </source>
</evidence>
<evidence type="ECO:0000256" key="1">
    <source>
        <dbReference type="ARBA" id="ARBA00004123"/>
    </source>
</evidence>
<dbReference type="PANTHER" id="PTHR24384">
    <property type="entry name" value="FINGER PUTATIVE TRANSCRIPTION FACTOR FAMILY-RELATED"/>
    <property type="match status" value="1"/>
</dbReference>
<dbReference type="GO" id="GO:0005634">
    <property type="term" value="C:nucleus"/>
    <property type="evidence" value="ECO:0007669"/>
    <property type="project" value="UniProtKB-SubCell"/>
</dbReference>